<organism evidence="1 2">
    <name type="scientific">Bacillus cereus</name>
    <dbReference type="NCBI Taxonomy" id="1396"/>
    <lineage>
        <taxon>Bacteria</taxon>
        <taxon>Bacillati</taxon>
        <taxon>Bacillota</taxon>
        <taxon>Bacilli</taxon>
        <taxon>Bacillales</taxon>
        <taxon>Bacillaceae</taxon>
        <taxon>Bacillus</taxon>
        <taxon>Bacillus cereus group</taxon>
    </lineage>
</organism>
<comment type="caution">
    <text evidence="1">The sequence shown here is derived from an EMBL/GenBank/DDBJ whole genome shotgun (WGS) entry which is preliminary data.</text>
</comment>
<reference evidence="1 2" key="1">
    <citation type="submission" date="2017-09" db="EMBL/GenBank/DDBJ databases">
        <title>Large-scale bioinformatics analysis of Bacillus genomes uncovers conserved roles of natural products in bacterial physiology.</title>
        <authorList>
            <consortium name="Agbiome Team Llc"/>
            <person name="Bleich R.M."/>
            <person name="Grubbs K.J."/>
            <person name="Santa Maria K.C."/>
            <person name="Allen S.E."/>
            <person name="Farag S."/>
            <person name="Shank E.A."/>
            <person name="Bowers A."/>
        </authorList>
    </citation>
    <scope>NUCLEOTIDE SEQUENCE [LARGE SCALE GENOMIC DNA]</scope>
    <source>
        <strain evidence="1 2">AFS022681</strain>
    </source>
</reference>
<sequence>MHFSIDAIRNFLIQDMESYREMILQENDYDNMKWSYTTFIDMNNYLKKTNMNQEEIQELLSVSRKGISFGSVTTRDMLFIHSLTSPNRCLELVETYKLMERTNEYVPNMKDELQWLTDRWEKGFYIFVNQ</sequence>
<gene>
    <name evidence="1" type="ORF">CN307_18810</name>
</gene>
<dbReference type="Proteomes" id="UP000220032">
    <property type="component" value="Unassembled WGS sequence"/>
</dbReference>
<accession>A0A2A8ZXJ2</accession>
<evidence type="ECO:0000313" key="2">
    <source>
        <dbReference type="Proteomes" id="UP000220032"/>
    </source>
</evidence>
<evidence type="ECO:0000313" key="1">
    <source>
        <dbReference type="EMBL" id="PFE12741.1"/>
    </source>
</evidence>
<name>A0A2A8ZXJ2_BACCE</name>
<dbReference type="RefSeq" id="WP_098343125.1">
    <property type="nucleotide sequence ID" value="NZ_NTRR01000031.1"/>
</dbReference>
<dbReference type="AlphaFoldDB" id="A0A2A8ZXJ2"/>
<dbReference type="EMBL" id="NTRR01000031">
    <property type="protein sequence ID" value="PFE12741.1"/>
    <property type="molecule type" value="Genomic_DNA"/>
</dbReference>
<protein>
    <submittedName>
        <fullName evidence="1">Uncharacterized protein</fullName>
    </submittedName>
</protein>
<proteinExistence type="predicted"/>